<proteinExistence type="predicted"/>
<organism evidence="9 10">
    <name type="scientific">Synaphobranchus kaupii</name>
    <name type="common">Kaup's arrowtooth eel</name>
    <dbReference type="NCBI Taxonomy" id="118154"/>
    <lineage>
        <taxon>Eukaryota</taxon>
        <taxon>Metazoa</taxon>
        <taxon>Chordata</taxon>
        <taxon>Craniata</taxon>
        <taxon>Vertebrata</taxon>
        <taxon>Euteleostomi</taxon>
        <taxon>Actinopterygii</taxon>
        <taxon>Neopterygii</taxon>
        <taxon>Teleostei</taxon>
        <taxon>Anguilliformes</taxon>
        <taxon>Synaphobranchidae</taxon>
        <taxon>Synaphobranchus</taxon>
    </lineage>
</organism>
<dbReference type="OrthoDB" id="9984807at2759"/>
<evidence type="ECO:0000313" key="9">
    <source>
        <dbReference type="EMBL" id="KAJ8349548.1"/>
    </source>
</evidence>
<dbReference type="GO" id="GO:0043567">
    <property type="term" value="P:regulation of insulin-like growth factor receptor signaling pathway"/>
    <property type="evidence" value="ECO:0007669"/>
    <property type="project" value="TreeGrafter"/>
</dbReference>
<dbReference type="PANTHER" id="PTHR11551:SF5">
    <property type="entry name" value="INSULIN-LIKE GROWTH FACTOR-BINDING PROTEIN 2"/>
    <property type="match status" value="1"/>
</dbReference>
<dbReference type="Pfam" id="PF00219">
    <property type="entry name" value="IGFBP"/>
    <property type="match status" value="1"/>
</dbReference>
<feature type="compositionally biased region" description="Basic and acidic residues" evidence="6">
    <location>
        <begin position="106"/>
        <end position="120"/>
    </location>
</feature>
<evidence type="ECO:0000256" key="5">
    <source>
        <dbReference type="ARBA" id="ARBA00023183"/>
    </source>
</evidence>
<dbReference type="EMBL" id="JAINUF010000009">
    <property type="protein sequence ID" value="KAJ8349548.1"/>
    <property type="molecule type" value="Genomic_DNA"/>
</dbReference>
<keyword evidence="2" id="KW-0964">Secreted</keyword>
<dbReference type="SMART" id="SM00121">
    <property type="entry name" value="IB"/>
    <property type="match status" value="1"/>
</dbReference>
<dbReference type="PROSITE" id="PS00222">
    <property type="entry name" value="IGFBP_N_1"/>
    <property type="match status" value="1"/>
</dbReference>
<feature type="region of interest" description="Disordered" evidence="6">
    <location>
        <begin position="323"/>
        <end position="446"/>
    </location>
</feature>
<dbReference type="InterPro" id="IPR009030">
    <property type="entry name" value="Growth_fac_rcpt_cys_sf"/>
</dbReference>
<dbReference type="Gene3D" id="4.10.40.20">
    <property type="match status" value="1"/>
</dbReference>
<evidence type="ECO:0000256" key="6">
    <source>
        <dbReference type="SAM" id="MobiDB-lite"/>
    </source>
</evidence>
<keyword evidence="10" id="KW-1185">Reference proteome</keyword>
<dbReference type="Proteomes" id="UP001152622">
    <property type="component" value="Chromosome 9"/>
</dbReference>
<feature type="compositionally biased region" description="Pro residues" evidence="6">
    <location>
        <begin position="397"/>
        <end position="411"/>
    </location>
</feature>
<dbReference type="InterPro" id="IPR022321">
    <property type="entry name" value="IGFBP_1-6_chordata"/>
</dbReference>
<evidence type="ECO:0000256" key="7">
    <source>
        <dbReference type="SAM" id="SignalP"/>
    </source>
</evidence>
<dbReference type="AlphaFoldDB" id="A0A9Q1F217"/>
<evidence type="ECO:0000256" key="3">
    <source>
        <dbReference type="ARBA" id="ARBA00022604"/>
    </source>
</evidence>
<evidence type="ECO:0000259" key="8">
    <source>
        <dbReference type="PROSITE" id="PS51323"/>
    </source>
</evidence>
<comment type="caution">
    <text evidence="9">The sequence shown here is derived from an EMBL/GenBank/DDBJ whole genome shotgun (WGS) entry which is preliminary data.</text>
</comment>
<dbReference type="GO" id="GO:0031994">
    <property type="term" value="F:insulin-like growth factor I binding"/>
    <property type="evidence" value="ECO:0007669"/>
    <property type="project" value="TreeGrafter"/>
</dbReference>
<dbReference type="GO" id="GO:0031995">
    <property type="term" value="F:insulin-like growth factor II binding"/>
    <property type="evidence" value="ECO:0007669"/>
    <property type="project" value="TreeGrafter"/>
</dbReference>
<gene>
    <name evidence="9" type="ORF">SKAU_G00246780</name>
</gene>
<keyword evidence="3" id="KW-0341">Growth regulation</keyword>
<dbReference type="GO" id="GO:0005615">
    <property type="term" value="C:extracellular space"/>
    <property type="evidence" value="ECO:0007669"/>
    <property type="project" value="TreeGrafter"/>
</dbReference>
<protein>
    <recommendedName>
        <fullName evidence="8">IGFBP N-terminal domain-containing protein</fullName>
    </recommendedName>
</protein>
<feature type="signal peptide" evidence="7">
    <location>
        <begin position="1"/>
        <end position="22"/>
    </location>
</feature>
<feature type="chain" id="PRO_5040294631" description="IGFBP N-terminal domain-containing protein" evidence="7">
    <location>
        <begin position="23"/>
        <end position="446"/>
    </location>
</feature>
<comment type="subcellular location">
    <subcellularLocation>
        <location evidence="1">Secreted</location>
    </subcellularLocation>
</comment>
<reference evidence="9" key="1">
    <citation type="journal article" date="2023" name="Science">
        <title>Genome structures resolve the early diversification of teleost fishes.</title>
        <authorList>
            <person name="Parey E."/>
            <person name="Louis A."/>
            <person name="Montfort J."/>
            <person name="Bouchez O."/>
            <person name="Roques C."/>
            <person name="Iampietro C."/>
            <person name="Lluch J."/>
            <person name="Castinel A."/>
            <person name="Donnadieu C."/>
            <person name="Desvignes T."/>
            <person name="Floi Bucao C."/>
            <person name="Jouanno E."/>
            <person name="Wen M."/>
            <person name="Mejri S."/>
            <person name="Dirks R."/>
            <person name="Jansen H."/>
            <person name="Henkel C."/>
            <person name="Chen W.J."/>
            <person name="Zahm M."/>
            <person name="Cabau C."/>
            <person name="Klopp C."/>
            <person name="Thompson A.W."/>
            <person name="Robinson-Rechavi M."/>
            <person name="Braasch I."/>
            <person name="Lecointre G."/>
            <person name="Bobe J."/>
            <person name="Postlethwait J.H."/>
            <person name="Berthelot C."/>
            <person name="Roest Crollius H."/>
            <person name="Guiguen Y."/>
        </authorList>
    </citation>
    <scope>NUCLEOTIDE SEQUENCE</scope>
    <source>
        <strain evidence="9">WJC10195</strain>
    </source>
</reference>
<feature type="domain" description="IGFBP N-terminal" evidence="8">
    <location>
        <begin position="24"/>
        <end position="105"/>
    </location>
</feature>
<keyword evidence="4" id="KW-1015">Disulfide bond</keyword>
<dbReference type="PRINTS" id="PR01976">
    <property type="entry name" value="IGFBPFAMILY"/>
</dbReference>
<dbReference type="FunFam" id="4.10.40.20:FF:000001">
    <property type="entry name" value="Insulin-like growth factor binding protein 5"/>
    <property type="match status" value="1"/>
</dbReference>
<dbReference type="InterPro" id="IPR017891">
    <property type="entry name" value="Insulin_GF-bd_Cys-rich_CS"/>
</dbReference>
<feature type="compositionally biased region" description="Basic and acidic residues" evidence="6">
    <location>
        <begin position="326"/>
        <end position="342"/>
    </location>
</feature>
<dbReference type="PANTHER" id="PTHR11551">
    <property type="entry name" value="INSULIN-LIKE GROWTH FACTOR BINDING PROTEIN"/>
    <property type="match status" value="1"/>
</dbReference>
<keyword evidence="7" id="KW-0732">Signal</keyword>
<keyword evidence="5" id="KW-0340">Growth factor binding</keyword>
<evidence type="ECO:0000256" key="4">
    <source>
        <dbReference type="ARBA" id="ARBA00023157"/>
    </source>
</evidence>
<dbReference type="SUPFAM" id="SSF57184">
    <property type="entry name" value="Growth factor receptor domain"/>
    <property type="match status" value="1"/>
</dbReference>
<dbReference type="PROSITE" id="PS51323">
    <property type="entry name" value="IGFBP_N_2"/>
    <property type="match status" value="1"/>
</dbReference>
<evidence type="ECO:0000313" key="10">
    <source>
        <dbReference type="Proteomes" id="UP001152622"/>
    </source>
</evidence>
<evidence type="ECO:0000256" key="2">
    <source>
        <dbReference type="ARBA" id="ARBA00022525"/>
    </source>
</evidence>
<evidence type="ECO:0000256" key="1">
    <source>
        <dbReference type="ARBA" id="ARBA00004613"/>
    </source>
</evidence>
<sequence length="446" mass="49671">MVSYVVCGFLLASAAISGTYLGEVVFRCPSCSAERQAACPKLTETCAEIVREPGCGCCPVCARQDGESCGVYTPRCSSGLRCYPKPDSELPLEQLVQGLGQCGRKVDVEPTGSQEHRELSVEVMDPSEVSLTESPPSKKPTKDGTWTGRAPDPKESAVRQHQQNMKSKMKYNKVDDSKTPRFILMLLEWVVNGLLHSEESSFNKQEQSHVFTNRIQVVNLNDLIVQQINHDFPGNLYEEKIEVSQEDKRLIKIMESSAELKDGHYQLPLPFMEDDLKIPNNRHLAEQRISSLKKFHRNESFLEEYKTFIEGIISSGHAELVPQEQLKMEAPRDKATERRRPLAEPPAGPLAGPLVGHSRHGGEGSRTTRTKGTHQSCPRTLPPPSHPGHTSYGPGRGPDPPWTIRFSPPPGWGRHQQPSPVVLRGVPEGRPPDPPKRKPWTRAQPL</sequence>
<accession>A0A9Q1F217</accession>
<name>A0A9Q1F217_SYNKA</name>
<dbReference type="InterPro" id="IPR000867">
    <property type="entry name" value="IGFBP-like"/>
</dbReference>
<feature type="region of interest" description="Disordered" evidence="6">
    <location>
        <begin position="106"/>
        <end position="172"/>
    </location>
</feature>